<evidence type="ECO:0008006" key="3">
    <source>
        <dbReference type="Google" id="ProtNLM"/>
    </source>
</evidence>
<evidence type="ECO:0000313" key="2">
    <source>
        <dbReference type="Proteomes" id="UP000623461"/>
    </source>
</evidence>
<proteinExistence type="predicted"/>
<evidence type="ECO:0000313" key="1">
    <source>
        <dbReference type="EMBL" id="GGM86464.1"/>
    </source>
</evidence>
<dbReference type="EMBL" id="BMNZ01000002">
    <property type="protein sequence ID" value="GGM86464.1"/>
    <property type="molecule type" value="Genomic_DNA"/>
</dbReference>
<protein>
    <recommendedName>
        <fullName evidence="3">C-type lysozyme inhibitor domain-containing protein</fullName>
    </recommendedName>
</protein>
<dbReference type="RefSeq" id="WP_030197374.1">
    <property type="nucleotide sequence ID" value="NZ_BMNZ01000002.1"/>
</dbReference>
<gene>
    <name evidence="1" type="ORF">GCM10009721_09060</name>
</gene>
<organism evidence="1 2">
    <name type="scientific">Terrabacter tumescens</name>
    <dbReference type="NCBI Taxonomy" id="60443"/>
    <lineage>
        <taxon>Bacteria</taxon>
        <taxon>Bacillati</taxon>
        <taxon>Actinomycetota</taxon>
        <taxon>Actinomycetes</taxon>
        <taxon>Micrococcales</taxon>
        <taxon>Intrasporangiaceae</taxon>
        <taxon>Terrabacter</taxon>
    </lineage>
</organism>
<reference evidence="2" key="1">
    <citation type="journal article" date="2019" name="Int. J. Syst. Evol. Microbiol.">
        <title>The Global Catalogue of Microorganisms (GCM) 10K type strain sequencing project: providing services to taxonomists for standard genome sequencing and annotation.</title>
        <authorList>
            <consortium name="The Broad Institute Genomics Platform"/>
            <consortium name="The Broad Institute Genome Sequencing Center for Infectious Disease"/>
            <person name="Wu L."/>
            <person name="Ma J."/>
        </authorList>
    </citation>
    <scope>NUCLEOTIDE SEQUENCE [LARGE SCALE GENOMIC DNA]</scope>
    <source>
        <strain evidence="2">JCM 1365</strain>
    </source>
</reference>
<sequence>MGLLVVGAGAVAAFAWALDSTSVAVVLEPASAAGCRVVVQEHSFLMGGRGAVFALPADGLVAPRVSRYSMDDGYRPVDAGSFSLTWTGERGYLEVSGSGVDPVWPRGHEIDCPGG</sequence>
<name>A0ABQ2HQC9_9MICO</name>
<accession>A0ABQ2HQC9</accession>
<dbReference type="Proteomes" id="UP000623461">
    <property type="component" value="Unassembled WGS sequence"/>
</dbReference>
<comment type="caution">
    <text evidence="1">The sequence shown here is derived from an EMBL/GenBank/DDBJ whole genome shotgun (WGS) entry which is preliminary data.</text>
</comment>
<keyword evidence="2" id="KW-1185">Reference proteome</keyword>